<dbReference type="EMBL" id="FN543093">
    <property type="protein sequence ID" value="CBA32436.1"/>
    <property type="molecule type" value="Genomic_DNA"/>
</dbReference>
<evidence type="ECO:0000313" key="2">
    <source>
        <dbReference type="Proteomes" id="UP000002069"/>
    </source>
</evidence>
<dbReference type="AlphaFoldDB" id="C9XWR7"/>
<sequence length="40" mass="4242">MTSKNSNKVAHFLTTKVKFSAGIDDAAAGFRNGKGVEMVL</sequence>
<gene>
    <name evidence="1" type="ordered locus">Ctu_29140</name>
</gene>
<reference evidence="1 2" key="1">
    <citation type="journal article" date="2010" name="J. Bacteriol.">
        <title>Complete Genome Sequence of Cronobacter turicensis LMG 23827, a foodborne pathogen causing deaths in neonates.</title>
        <authorList>
            <person name="Stephan R."/>
            <person name="Lehner A."/>
            <person name="Tischler P."/>
            <person name="Rattei T."/>
        </authorList>
    </citation>
    <scope>NUCLEOTIDE SEQUENCE [LARGE SCALE GENOMIC DNA]</scope>
    <source>
        <strain evidence="2">DSM 18703 / CCUG 55852 / LMG 23827 / z3032</strain>
    </source>
</reference>
<keyword evidence="2" id="KW-1185">Reference proteome</keyword>
<evidence type="ECO:0000313" key="1">
    <source>
        <dbReference type="EMBL" id="CBA32436.1"/>
    </source>
</evidence>
<organism evidence="1 2">
    <name type="scientific">Cronobacter turicensis (strain DSM 18703 / CCUG 55852 / LMG 23827 / z3032)</name>
    <dbReference type="NCBI Taxonomy" id="693216"/>
    <lineage>
        <taxon>Bacteria</taxon>
        <taxon>Pseudomonadati</taxon>
        <taxon>Pseudomonadota</taxon>
        <taxon>Gammaproteobacteria</taxon>
        <taxon>Enterobacterales</taxon>
        <taxon>Enterobacteriaceae</taxon>
        <taxon>Cronobacter</taxon>
    </lineage>
</organism>
<dbReference type="HOGENOM" id="CLU_219351_0_0_6"/>
<dbReference type="Proteomes" id="UP000002069">
    <property type="component" value="Chromosome"/>
</dbReference>
<protein>
    <submittedName>
        <fullName evidence="1">Uncharacterized protein</fullName>
    </submittedName>
</protein>
<name>C9XWR7_CROTZ</name>
<dbReference type="KEGG" id="ctu:CTU_29140"/>
<reference evidence="2" key="2">
    <citation type="journal article" date="2011" name="J. Bacteriol.">
        <title>Complete genome sequence of Cronobacter turicensis LMG 23827, a food-borne pathogen causing deaths in neonates.</title>
        <authorList>
            <person name="Stephan R."/>
            <person name="Lehner A."/>
            <person name="Tischler P."/>
            <person name="Rattei T."/>
        </authorList>
    </citation>
    <scope>NUCLEOTIDE SEQUENCE [LARGE SCALE GENOMIC DNA]</scope>
    <source>
        <strain evidence="2">DSM 18703 / CCUG 55852 / LMG 23827 / z3032</strain>
    </source>
</reference>
<accession>C9XWR7</accession>
<proteinExistence type="predicted"/>